<gene>
    <name evidence="2" type="ORF">B0I36DRAFT_333285</name>
</gene>
<accession>A0A9P9BNG2</accession>
<feature type="compositionally biased region" description="Low complexity" evidence="1">
    <location>
        <begin position="192"/>
        <end position="209"/>
    </location>
</feature>
<name>A0A9P9BNG2_9PEZI</name>
<dbReference type="OrthoDB" id="10609766at2759"/>
<sequence>MKECSIPPAAPALPTTESIARRTPQPNGLPLEATAEDVSSPALIAAVEHRLDETEKSNVMAHAGKSPERAGTKPQATSTGQKPATLEVGHEAAPHQASQPPESAMIGDKPVPRVGQAVPNEKDRSATPSRPDLTTCLDGAAPAAPMVPNPPITHSSEQPTPTMTNGTGTRPSHANPSSPVPSSYSKQAARNSVARDTASVSSATASPVMAPSSITRAEFTVQMYNHGSVQWEKTRPEVASIRVVADKGVLRSTVGSPATIAIDPSRLRTFMRQSYGADNYLMVLVPADKGEDAVYIVFGPGPGCRGESGKRQSRRFVQWMQSVNGSIEAAED</sequence>
<evidence type="ECO:0000313" key="3">
    <source>
        <dbReference type="Proteomes" id="UP000756346"/>
    </source>
</evidence>
<evidence type="ECO:0000256" key="1">
    <source>
        <dbReference type="SAM" id="MobiDB-lite"/>
    </source>
</evidence>
<dbReference type="Proteomes" id="UP000756346">
    <property type="component" value="Unassembled WGS sequence"/>
</dbReference>
<dbReference type="AlphaFoldDB" id="A0A9P9BNG2"/>
<feature type="region of interest" description="Disordered" evidence="1">
    <location>
        <begin position="1"/>
        <end position="209"/>
    </location>
</feature>
<comment type="caution">
    <text evidence="2">The sequence shown here is derived from an EMBL/GenBank/DDBJ whole genome shotgun (WGS) entry which is preliminary data.</text>
</comment>
<organism evidence="2 3">
    <name type="scientific">Microdochium trichocladiopsis</name>
    <dbReference type="NCBI Taxonomy" id="1682393"/>
    <lineage>
        <taxon>Eukaryota</taxon>
        <taxon>Fungi</taxon>
        <taxon>Dikarya</taxon>
        <taxon>Ascomycota</taxon>
        <taxon>Pezizomycotina</taxon>
        <taxon>Sordariomycetes</taxon>
        <taxon>Xylariomycetidae</taxon>
        <taxon>Xylariales</taxon>
        <taxon>Microdochiaceae</taxon>
        <taxon>Microdochium</taxon>
    </lineage>
</organism>
<evidence type="ECO:0000313" key="2">
    <source>
        <dbReference type="EMBL" id="KAH7020848.1"/>
    </source>
</evidence>
<keyword evidence="3" id="KW-1185">Reference proteome</keyword>
<dbReference type="GeneID" id="70184746"/>
<protein>
    <submittedName>
        <fullName evidence="2">Uncharacterized protein</fullName>
    </submittedName>
</protein>
<feature type="compositionally biased region" description="Basic and acidic residues" evidence="1">
    <location>
        <begin position="47"/>
        <end position="56"/>
    </location>
</feature>
<reference evidence="2" key="1">
    <citation type="journal article" date="2021" name="Nat. Commun.">
        <title>Genetic determinants of endophytism in the Arabidopsis root mycobiome.</title>
        <authorList>
            <person name="Mesny F."/>
            <person name="Miyauchi S."/>
            <person name="Thiergart T."/>
            <person name="Pickel B."/>
            <person name="Atanasova L."/>
            <person name="Karlsson M."/>
            <person name="Huettel B."/>
            <person name="Barry K.W."/>
            <person name="Haridas S."/>
            <person name="Chen C."/>
            <person name="Bauer D."/>
            <person name="Andreopoulos W."/>
            <person name="Pangilinan J."/>
            <person name="LaButti K."/>
            <person name="Riley R."/>
            <person name="Lipzen A."/>
            <person name="Clum A."/>
            <person name="Drula E."/>
            <person name="Henrissat B."/>
            <person name="Kohler A."/>
            <person name="Grigoriev I.V."/>
            <person name="Martin F.M."/>
            <person name="Hacquard S."/>
        </authorList>
    </citation>
    <scope>NUCLEOTIDE SEQUENCE</scope>
    <source>
        <strain evidence="2">MPI-CAGE-CH-0230</strain>
    </source>
</reference>
<feature type="compositionally biased region" description="Polar residues" evidence="1">
    <location>
        <begin position="152"/>
        <end position="190"/>
    </location>
</feature>
<proteinExistence type="predicted"/>
<dbReference type="EMBL" id="JAGTJQ010000010">
    <property type="protein sequence ID" value="KAH7020848.1"/>
    <property type="molecule type" value="Genomic_DNA"/>
</dbReference>
<dbReference type="RefSeq" id="XP_046007049.1">
    <property type="nucleotide sequence ID" value="XM_046155200.1"/>
</dbReference>